<gene>
    <name evidence="2" type="ORF">Mic7113_3549</name>
</gene>
<dbReference type="STRING" id="1173027.Mic7113_3549"/>
<dbReference type="Gene3D" id="2.30.30.40">
    <property type="entry name" value="SH3 Domains"/>
    <property type="match status" value="1"/>
</dbReference>
<dbReference type="SUPFAM" id="SSF50685">
    <property type="entry name" value="Barwin-like endoglucanases"/>
    <property type="match status" value="1"/>
</dbReference>
<proteinExistence type="predicted"/>
<evidence type="ECO:0000259" key="1">
    <source>
        <dbReference type="Pfam" id="PF06725"/>
    </source>
</evidence>
<dbReference type="Pfam" id="PF06725">
    <property type="entry name" value="3D"/>
    <property type="match status" value="1"/>
</dbReference>
<dbReference type="KEGG" id="mic:Mic7113_3549"/>
<evidence type="ECO:0000313" key="2">
    <source>
        <dbReference type="EMBL" id="AFZ19273.1"/>
    </source>
</evidence>
<reference evidence="2 3" key="1">
    <citation type="submission" date="2012-06" db="EMBL/GenBank/DDBJ databases">
        <title>Finished chromosome of genome of Microcoleus sp. PCC 7113.</title>
        <authorList>
            <consortium name="US DOE Joint Genome Institute"/>
            <person name="Gugger M."/>
            <person name="Coursin T."/>
            <person name="Rippka R."/>
            <person name="Tandeau De Marsac N."/>
            <person name="Huntemann M."/>
            <person name="Wei C.-L."/>
            <person name="Han J."/>
            <person name="Detter J.C."/>
            <person name="Han C."/>
            <person name="Tapia R."/>
            <person name="Chen A."/>
            <person name="Kyrpides N."/>
            <person name="Mavromatis K."/>
            <person name="Markowitz V."/>
            <person name="Szeto E."/>
            <person name="Ivanova N."/>
            <person name="Pagani I."/>
            <person name="Pati A."/>
            <person name="Goodwin L."/>
            <person name="Nordberg H.P."/>
            <person name="Cantor M.N."/>
            <person name="Hua S.X."/>
            <person name="Woyke T."/>
            <person name="Kerfeld C.A."/>
        </authorList>
    </citation>
    <scope>NUCLEOTIDE SEQUENCE [LARGE SCALE GENOMIC DNA]</scope>
    <source>
        <strain evidence="2 3">PCC 7113</strain>
    </source>
</reference>
<dbReference type="GO" id="GO:0009254">
    <property type="term" value="P:peptidoglycan turnover"/>
    <property type="evidence" value="ECO:0007669"/>
    <property type="project" value="InterPro"/>
</dbReference>
<sequence>MSDFRVISAELNLRSSGVVASNNIIAVLPQGQIVTRIGSESDSEKWWQVRAIVDGRTLNGFVSKSFLSTVLDQFNFPSPNSSALGKKLNLWATFYFIPLVNHDSTGIDLLDMSGNKLGVKLSDKDWCSAAVEGTVNVRTGTGETKTFNFAGTGAVEQVNCRPFFPSLATISKTNKTRFGLSKGIFGEGVNGLKLVPYRSIAVDRTEIAIGTVIYIPAARGVKVIVPSGESTFHDGYFFAADVGGAIKDNHIDVFLGVANKNPFPFVKSNESGTFDAFIVNDASITKELKNAHS</sequence>
<dbReference type="RefSeq" id="WP_015183415.1">
    <property type="nucleotide sequence ID" value="NC_019738.1"/>
</dbReference>
<accession>K9WGF2</accession>
<dbReference type="EMBL" id="CP003630">
    <property type="protein sequence ID" value="AFZ19273.1"/>
    <property type="molecule type" value="Genomic_DNA"/>
</dbReference>
<dbReference type="eggNOG" id="COG3584">
    <property type="taxonomic scope" value="Bacteria"/>
</dbReference>
<dbReference type="GO" id="GO:0019867">
    <property type="term" value="C:outer membrane"/>
    <property type="evidence" value="ECO:0007669"/>
    <property type="project" value="InterPro"/>
</dbReference>
<name>K9WGF2_9CYAN</name>
<dbReference type="Proteomes" id="UP000010471">
    <property type="component" value="Chromosome"/>
</dbReference>
<dbReference type="InterPro" id="IPR036908">
    <property type="entry name" value="RlpA-like_sf"/>
</dbReference>
<dbReference type="HOGENOM" id="CLU_082702_0_0_3"/>
<dbReference type="Gene3D" id="2.40.40.10">
    <property type="entry name" value="RlpA-like domain"/>
    <property type="match status" value="1"/>
</dbReference>
<feature type="domain" description="3D" evidence="1">
    <location>
        <begin position="198"/>
        <end position="259"/>
    </location>
</feature>
<dbReference type="GO" id="GO:0004553">
    <property type="term" value="F:hydrolase activity, hydrolyzing O-glycosyl compounds"/>
    <property type="evidence" value="ECO:0007669"/>
    <property type="project" value="InterPro"/>
</dbReference>
<dbReference type="CDD" id="cd22785">
    <property type="entry name" value="DPBB_MltA-like"/>
    <property type="match status" value="1"/>
</dbReference>
<dbReference type="OrthoDB" id="455856at2"/>
<organism evidence="2 3">
    <name type="scientific">Allocoleopsis franciscana PCC 7113</name>
    <dbReference type="NCBI Taxonomy" id="1173027"/>
    <lineage>
        <taxon>Bacteria</taxon>
        <taxon>Bacillati</taxon>
        <taxon>Cyanobacteriota</taxon>
        <taxon>Cyanophyceae</taxon>
        <taxon>Coleofasciculales</taxon>
        <taxon>Coleofasciculaceae</taxon>
        <taxon>Allocoleopsis</taxon>
        <taxon>Allocoleopsis franciscana</taxon>
    </lineage>
</organism>
<evidence type="ECO:0000313" key="3">
    <source>
        <dbReference type="Proteomes" id="UP000010471"/>
    </source>
</evidence>
<dbReference type="InterPro" id="IPR010611">
    <property type="entry name" value="3D_dom"/>
</dbReference>
<protein>
    <recommendedName>
        <fullName evidence="1">3D domain-containing protein</fullName>
    </recommendedName>
</protein>
<keyword evidence="3" id="KW-1185">Reference proteome</keyword>
<dbReference type="AlphaFoldDB" id="K9WGF2"/>